<dbReference type="AlphaFoldDB" id="A0A453AED2"/>
<dbReference type="PANTHER" id="PTHR11926:SF1554">
    <property type="entry name" value="UDP-GLYCOSYLTRANSFERASES DOMAIN-CONTAINING PROTEIN"/>
    <property type="match status" value="1"/>
</dbReference>
<name>A0A453AED2_AEGTS</name>
<dbReference type="GO" id="GO:0080044">
    <property type="term" value="F:quercetin 7-O-glucosyltransferase activity"/>
    <property type="evidence" value="ECO:0007669"/>
    <property type="project" value="TreeGrafter"/>
</dbReference>
<keyword evidence="4" id="KW-1185">Reference proteome</keyword>
<dbReference type="SUPFAM" id="SSF53756">
    <property type="entry name" value="UDP-Glycosyltransferase/glycogen phosphorylase"/>
    <property type="match status" value="1"/>
</dbReference>
<evidence type="ECO:0000313" key="3">
    <source>
        <dbReference type="EnsemblPlants" id="AET2Gv20099100.2"/>
    </source>
</evidence>
<evidence type="ECO:0000313" key="4">
    <source>
        <dbReference type="Proteomes" id="UP000015105"/>
    </source>
</evidence>
<accession>A0A453AED2</accession>
<reference evidence="4" key="2">
    <citation type="journal article" date="2017" name="Nat. Plants">
        <title>The Aegilops tauschii genome reveals multiple impacts of transposons.</title>
        <authorList>
            <person name="Zhao G."/>
            <person name="Zou C."/>
            <person name="Li K."/>
            <person name="Wang K."/>
            <person name="Li T."/>
            <person name="Gao L."/>
            <person name="Zhang X."/>
            <person name="Wang H."/>
            <person name="Yang Z."/>
            <person name="Liu X."/>
            <person name="Jiang W."/>
            <person name="Mao L."/>
            <person name="Kong X."/>
            <person name="Jiao Y."/>
            <person name="Jia J."/>
        </authorList>
    </citation>
    <scope>NUCLEOTIDE SEQUENCE [LARGE SCALE GENOMIC DNA]</scope>
    <source>
        <strain evidence="4">cv. AL8/78</strain>
    </source>
</reference>
<dbReference type="PANTHER" id="PTHR11926">
    <property type="entry name" value="GLUCOSYL/GLUCURONOSYL TRANSFERASES"/>
    <property type="match status" value="1"/>
</dbReference>
<dbReference type="CDD" id="cd03784">
    <property type="entry name" value="GT1_Gtf-like"/>
    <property type="match status" value="1"/>
</dbReference>
<reference evidence="3" key="4">
    <citation type="submission" date="2019-03" db="UniProtKB">
        <authorList>
            <consortium name="EnsemblPlants"/>
        </authorList>
    </citation>
    <scope>IDENTIFICATION</scope>
</reference>
<dbReference type="Proteomes" id="UP000015105">
    <property type="component" value="Chromosome 2D"/>
</dbReference>
<reference evidence="3" key="3">
    <citation type="journal article" date="2017" name="Nature">
        <title>Genome sequence of the progenitor of the wheat D genome Aegilops tauschii.</title>
        <authorList>
            <person name="Luo M.C."/>
            <person name="Gu Y.Q."/>
            <person name="Puiu D."/>
            <person name="Wang H."/>
            <person name="Twardziok S.O."/>
            <person name="Deal K.R."/>
            <person name="Huo N."/>
            <person name="Zhu T."/>
            <person name="Wang L."/>
            <person name="Wang Y."/>
            <person name="McGuire P.E."/>
            <person name="Liu S."/>
            <person name="Long H."/>
            <person name="Ramasamy R.K."/>
            <person name="Rodriguez J.C."/>
            <person name="Van S.L."/>
            <person name="Yuan L."/>
            <person name="Wang Z."/>
            <person name="Xia Z."/>
            <person name="Xiao L."/>
            <person name="Anderson O.D."/>
            <person name="Ouyang S."/>
            <person name="Liang Y."/>
            <person name="Zimin A.V."/>
            <person name="Pertea G."/>
            <person name="Qi P."/>
            <person name="Bennetzen J.L."/>
            <person name="Dai X."/>
            <person name="Dawson M.W."/>
            <person name="Muller H.G."/>
            <person name="Kugler K."/>
            <person name="Rivarola-Duarte L."/>
            <person name="Spannagl M."/>
            <person name="Mayer K.F.X."/>
            <person name="Lu F.H."/>
            <person name="Bevan M.W."/>
            <person name="Leroy P."/>
            <person name="Li P."/>
            <person name="You F.M."/>
            <person name="Sun Q."/>
            <person name="Liu Z."/>
            <person name="Lyons E."/>
            <person name="Wicker T."/>
            <person name="Salzberg S.L."/>
            <person name="Devos K.M."/>
            <person name="Dvorak J."/>
        </authorList>
    </citation>
    <scope>NUCLEOTIDE SEQUENCE [LARGE SCALE GENOMIC DNA]</scope>
    <source>
        <strain evidence="3">cv. AL8/78</strain>
    </source>
</reference>
<organism evidence="3 4">
    <name type="scientific">Aegilops tauschii subsp. strangulata</name>
    <name type="common">Goatgrass</name>
    <dbReference type="NCBI Taxonomy" id="200361"/>
    <lineage>
        <taxon>Eukaryota</taxon>
        <taxon>Viridiplantae</taxon>
        <taxon>Streptophyta</taxon>
        <taxon>Embryophyta</taxon>
        <taxon>Tracheophyta</taxon>
        <taxon>Spermatophyta</taxon>
        <taxon>Magnoliopsida</taxon>
        <taxon>Liliopsida</taxon>
        <taxon>Poales</taxon>
        <taxon>Poaceae</taxon>
        <taxon>BOP clade</taxon>
        <taxon>Pooideae</taxon>
        <taxon>Triticodae</taxon>
        <taxon>Triticeae</taxon>
        <taxon>Triticinae</taxon>
        <taxon>Aegilops</taxon>
    </lineage>
</organism>
<comment type="similarity">
    <text evidence="1">Belongs to the UDP-glycosyltransferase family.</text>
</comment>
<reference evidence="3" key="5">
    <citation type="journal article" date="2021" name="G3 (Bethesda)">
        <title>Aegilops tauschii genome assembly Aet v5.0 features greater sequence contiguity and improved annotation.</title>
        <authorList>
            <person name="Wang L."/>
            <person name="Zhu T."/>
            <person name="Rodriguez J.C."/>
            <person name="Deal K.R."/>
            <person name="Dubcovsky J."/>
            <person name="McGuire P.E."/>
            <person name="Lux T."/>
            <person name="Spannagl M."/>
            <person name="Mayer K.F.X."/>
            <person name="Baldrich P."/>
            <person name="Meyers B.C."/>
            <person name="Huo N."/>
            <person name="Gu Y.Q."/>
            <person name="Zhou H."/>
            <person name="Devos K.M."/>
            <person name="Bennetzen J.L."/>
            <person name="Unver T."/>
            <person name="Budak H."/>
            <person name="Gulick P.J."/>
            <person name="Galiba G."/>
            <person name="Kalapos B."/>
            <person name="Nelson D.R."/>
            <person name="Li P."/>
            <person name="You F.M."/>
            <person name="Luo M.C."/>
            <person name="Dvorak J."/>
        </authorList>
    </citation>
    <scope>NUCLEOTIDE SEQUENCE [LARGE SCALE GENOMIC DNA]</scope>
    <source>
        <strain evidence="3">cv. AL8/78</strain>
    </source>
</reference>
<evidence type="ECO:0000256" key="1">
    <source>
        <dbReference type="ARBA" id="ARBA00009995"/>
    </source>
</evidence>
<dbReference type="GO" id="GO:0098754">
    <property type="term" value="P:detoxification"/>
    <property type="evidence" value="ECO:0007669"/>
    <property type="project" value="TreeGrafter"/>
</dbReference>
<keyword evidence="2" id="KW-0808">Transferase</keyword>
<dbReference type="Gene3D" id="3.40.50.2000">
    <property type="entry name" value="Glycogen Phosphorylase B"/>
    <property type="match status" value="4"/>
</dbReference>
<dbReference type="GO" id="GO:0080043">
    <property type="term" value="F:quercetin 3-O-glucosyltransferase activity"/>
    <property type="evidence" value="ECO:0007669"/>
    <property type="project" value="TreeGrafter"/>
</dbReference>
<protein>
    <submittedName>
        <fullName evidence="3">Uncharacterized protein</fullName>
    </submittedName>
</protein>
<reference evidence="4" key="1">
    <citation type="journal article" date="2014" name="Science">
        <title>Ancient hybridizations among the ancestral genomes of bread wheat.</title>
        <authorList>
            <consortium name="International Wheat Genome Sequencing Consortium,"/>
            <person name="Marcussen T."/>
            <person name="Sandve S.R."/>
            <person name="Heier L."/>
            <person name="Spannagl M."/>
            <person name="Pfeifer M."/>
            <person name="Jakobsen K.S."/>
            <person name="Wulff B.B."/>
            <person name="Steuernagel B."/>
            <person name="Mayer K.F."/>
            <person name="Olsen O.A."/>
        </authorList>
    </citation>
    <scope>NUCLEOTIDE SEQUENCE [LARGE SCALE GENOMIC DNA]</scope>
    <source>
        <strain evidence="4">cv. AL8/78</strain>
    </source>
</reference>
<dbReference type="InterPro" id="IPR002213">
    <property type="entry name" value="UDP_glucos_trans"/>
</dbReference>
<proteinExistence type="inferred from homology"/>
<dbReference type="EnsemblPlants" id="AET2Gv20099100.2">
    <property type="protein sequence ID" value="AET2Gv20099100.2"/>
    <property type="gene ID" value="AET2Gv20099100"/>
</dbReference>
<dbReference type="Gramene" id="AET2Gv20099100.2">
    <property type="protein sequence ID" value="AET2Gv20099100.2"/>
    <property type="gene ID" value="AET2Gv20099100"/>
</dbReference>
<sequence length="214" mass="24068">MELTWRAKVVGPTLPSYYLDDNRLPSNKSYGLNLFSADALCMDWLEKHSISSVALVSYGTVSNYDATQLEELGSGLCNSGKPFLWVVRSNEAHKLSKEVKLKCVNNGLIVEWCPQLEVFVSGVPLVGIPHWADQPTIAKYVESVWGIGVRVRKGENGWLKRTEVERSIREVMDGDRKDEFKRNAAKWMRKAKNAMQEGGSSDKHIADFAAKYTN</sequence>
<evidence type="ECO:0000256" key="2">
    <source>
        <dbReference type="ARBA" id="ARBA00022679"/>
    </source>
</evidence>